<dbReference type="Gene3D" id="3.40.190.10">
    <property type="entry name" value="Periplasmic binding protein-like II"/>
    <property type="match status" value="2"/>
</dbReference>
<evidence type="ECO:0000256" key="1">
    <source>
        <dbReference type="SAM" id="SignalP"/>
    </source>
</evidence>
<reference evidence="2 3" key="1">
    <citation type="journal article" date="2019" name="Emerg. Microbes Infect.">
        <title>Comprehensive subspecies identification of 175 nontuberculous mycobacteria species based on 7547 genomic profiles.</title>
        <authorList>
            <person name="Matsumoto Y."/>
            <person name="Kinjo T."/>
            <person name="Motooka D."/>
            <person name="Nabeya D."/>
            <person name="Jung N."/>
            <person name="Uechi K."/>
            <person name="Horii T."/>
            <person name="Iida T."/>
            <person name="Fujita J."/>
            <person name="Nakamura S."/>
        </authorList>
    </citation>
    <scope>NUCLEOTIDE SEQUENCE [LARGE SCALE GENOMIC DNA]</scope>
    <source>
        <strain evidence="2 3">JCM 30396</strain>
    </source>
</reference>
<dbReference type="CDD" id="cd13585">
    <property type="entry name" value="PBP2_TMBP_like"/>
    <property type="match status" value="1"/>
</dbReference>
<proteinExistence type="predicted"/>
<feature type="signal peptide" evidence="1">
    <location>
        <begin position="1"/>
        <end position="22"/>
    </location>
</feature>
<evidence type="ECO:0000313" key="3">
    <source>
        <dbReference type="Proteomes" id="UP000467148"/>
    </source>
</evidence>
<keyword evidence="1" id="KW-0732">Signal</keyword>
<dbReference type="PROSITE" id="PS51257">
    <property type="entry name" value="PROKAR_LIPOPROTEIN"/>
    <property type="match status" value="1"/>
</dbReference>
<sequence>MSIKRWSSVAAALLGATALTLAGCSSSAKDNAGSGAGDIPKDTTATVRVLLEDEHDTEVIEGLLGGFKTAYPNIKLDIQKLAYDSMRDKLVASFQSPDPTYDLIMVDNPWMGDFVDAGFVAPVQDRIASTTGMDYDDFYESLRKLNEVKGGTYGVPMYNYALGYIYRDDLLQQAGLSVPTTLDELVTTVNKLTTPEHAGIAHSPQRGYKILEEWSSFYLAAGGQMFDADGKPTINTPEAKRALEVYIDTLKTAAPANSVNWAQDETLRSLSSGGSASIVGYNWLTASLNKAGSGPHAGEFALAPMPGGRGSLGAWSWAIPSNSAAPDAAWAFISWVTSKDVDKQRVIDGGAPTRMSTVNDPRVRKEGLGEGYFTAVNSILQKAVPFAEGRNAEQLVQEVGTQLNEAVIGAKTIDQALADAQKAADQISGK</sequence>
<keyword evidence="3" id="KW-1185">Reference proteome</keyword>
<dbReference type="SUPFAM" id="SSF53850">
    <property type="entry name" value="Periplasmic binding protein-like II"/>
    <property type="match status" value="1"/>
</dbReference>
<gene>
    <name evidence="2" type="ORF">MHEL_47080</name>
</gene>
<dbReference type="InterPro" id="IPR050490">
    <property type="entry name" value="Bact_solute-bd_prot1"/>
</dbReference>
<dbReference type="KEGG" id="mhev:MHEL_47080"/>
<dbReference type="AlphaFoldDB" id="A0A7I7TDM5"/>
<name>A0A7I7TDM5_9MYCO</name>
<feature type="chain" id="PRO_5039607693" evidence="1">
    <location>
        <begin position="23"/>
        <end position="430"/>
    </location>
</feature>
<accession>A0A7I7TDM5</accession>
<dbReference type="PANTHER" id="PTHR43649">
    <property type="entry name" value="ARABINOSE-BINDING PROTEIN-RELATED"/>
    <property type="match status" value="1"/>
</dbReference>
<evidence type="ECO:0000313" key="2">
    <source>
        <dbReference type="EMBL" id="BBY66465.1"/>
    </source>
</evidence>
<dbReference type="RefSeq" id="WP_163750387.1">
    <property type="nucleotide sequence ID" value="NZ_AP022596.1"/>
</dbReference>
<dbReference type="Pfam" id="PF01547">
    <property type="entry name" value="SBP_bac_1"/>
    <property type="match status" value="1"/>
</dbReference>
<protein>
    <submittedName>
        <fullName evidence="2">ABC transporter substrate-binding protein</fullName>
    </submittedName>
</protein>
<dbReference type="PANTHER" id="PTHR43649:SF12">
    <property type="entry name" value="DIACETYLCHITOBIOSE BINDING PROTEIN DASA"/>
    <property type="match status" value="1"/>
</dbReference>
<organism evidence="2 3">
    <name type="scientific">Mycolicibacterium helvum</name>
    <dbReference type="NCBI Taxonomy" id="1534349"/>
    <lineage>
        <taxon>Bacteria</taxon>
        <taxon>Bacillati</taxon>
        <taxon>Actinomycetota</taxon>
        <taxon>Actinomycetes</taxon>
        <taxon>Mycobacteriales</taxon>
        <taxon>Mycobacteriaceae</taxon>
        <taxon>Mycolicibacterium</taxon>
    </lineage>
</organism>
<dbReference type="EMBL" id="AP022596">
    <property type="protein sequence ID" value="BBY66465.1"/>
    <property type="molecule type" value="Genomic_DNA"/>
</dbReference>
<dbReference type="Proteomes" id="UP000467148">
    <property type="component" value="Chromosome"/>
</dbReference>
<dbReference type="InterPro" id="IPR006059">
    <property type="entry name" value="SBP"/>
</dbReference>